<dbReference type="InterPro" id="IPR031359">
    <property type="entry name" value="NACHT_N"/>
</dbReference>
<dbReference type="PANTHER" id="PTHR10039">
    <property type="entry name" value="AMELOGENIN"/>
    <property type="match status" value="1"/>
</dbReference>
<dbReference type="InterPro" id="IPR036322">
    <property type="entry name" value="WD40_repeat_dom_sf"/>
</dbReference>
<dbReference type="Gene3D" id="3.40.50.300">
    <property type="entry name" value="P-loop containing nucleotide triphosphate hydrolases"/>
    <property type="match status" value="1"/>
</dbReference>
<dbReference type="InterPro" id="IPR015943">
    <property type="entry name" value="WD40/YVTN_repeat-like_dom_sf"/>
</dbReference>
<evidence type="ECO:0000256" key="2">
    <source>
        <dbReference type="PROSITE-ProRule" id="PRU00221"/>
    </source>
</evidence>
<feature type="repeat" description="WD" evidence="2">
    <location>
        <begin position="958"/>
        <end position="989"/>
    </location>
</feature>
<dbReference type="PROSITE" id="PS50082">
    <property type="entry name" value="WD_REPEATS_2"/>
    <property type="match status" value="1"/>
</dbReference>
<feature type="domain" description="NACHT" evidence="4">
    <location>
        <begin position="404"/>
        <end position="556"/>
    </location>
</feature>
<evidence type="ECO:0000256" key="3">
    <source>
        <dbReference type="SAM" id="MobiDB-lite"/>
    </source>
</evidence>
<feature type="region of interest" description="Disordered" evidence="3">
    <location>
        <begin position="1"/>
        <end position="51"/>
    </location>
</feature>
<evidence type="ECO:0000313" key="5">
    <source>
        <dbReference type="EMBL" id="ELA36240.1"/>
    </source>
</evidence>
<dbReference type="Pfam" id="PF24883">
    <property type="entry name" value="NPHP3_N"/>
    <property type="match status" value="1"/>
</dbReference>
<organism evidence="5">
    <name type="scientific">Colletotrichum fructicola (strain Nara gc5)</name>
    <name type="common">Anthracnose fungus</name>
    <name type="synonym">Colletotrichum gloeosporioides (strain Nara gc5)</name>
    <dbReference type="NCBI Taxonomy" id="1213859"/>
    <lineage>
        <taxon>Eukaryota</taxon>
        <taxon>Fungi</taxon>
        <taxon>Dikarya</taxon>
        <taxon>Ascomycota</taxon>
        <taxon>Pezizomycotina</taxon>
        <taxon>Sordariomycetes</taxon>
        <taxon>Hypocreomycetidae</taxon>
        <taxon>Glomerellales</taxon>
        <taxon>Glomerellaceae</taxon>
        <taxon>Colletotrichum</taxon>
        <taxon>Colletotrichum gloeosporioides species complex</taxon>
    </lineage>
</organism>
<dbReference type="EMBL" id="KB020528">
    <property type="protein sequence ID" value="ELA36240.1"/>
    <property type="molecule type" value="Genomic_DNA"/>
</dbReference>
<dbReference type="STRING" id="1213859.L2GCU7"/>
<protein>
    <submittedName>
        <fullName evidence="5">WD domain-containing protein</fullName>
    </submittedName>
</protein>
<dbReference type="Pfam" id="PF17100">
    <property type="entry name" value="NACHT_N"/>
    <property type="match status" value="1"/>
</dbReference>
<reference evidence="5" key="1">
    <citation type="submission" date="2012-08" db="EMBL/GenBank/DDBJ databases">
        <title>Genome analysis of Colletotrichum orbiculare and Colletotrichum fructicola.</title>
        <authorList>
            <person name="Gan P.H.P."/>
            <person name="Ikeda K."/>
            <person name="Irieda H."/>
            <person name="Narusaka M."/>
            <person name="O'Connell R.J."/>
            <person name="Narusaka Y."/>
            <person name="Takano Y."/>
            <person name="Kubo Y."/>
            <person name="Shirasu K."/>
        </authorList>
    </citation>
    <scope>NUCLEOTIDE SEQUENCE</scope>
    <source>
        <strain evidence="5">Nara gc5</strain>
    </source>
</reference>
<dbReference type="SUPFAM" id="SSF52540">
    <property type="entry name" value="P-loop containing nucleoside triphosphate hydrolases"/>
    <property type="match status" value="1"/>
</dbReference>
<dbReference type="Gene3D" id="2.130.10.10">
    <property type="entry name" value="YVTN repeat-like/Quinoprotein amine dehydrogenase"/>
    <property type="match status" value="1"/>
</dbReference>
<dbReference type="InterPro" id="IPR001680">
    <property type="entry name" value="WD40_rpt"/>
</dbReference>
<gene>
    <name evidence="5" type="ORF">CGGC5_4189</name>
</gene>
<sequence length="1379" mass="156365">MQLVSKLRKKYRSKRSDGPSLTTLDSDTSPATSATPTTASTLSNFPASETSTTTNTLASISLQELRRQIWNDAYDEAKKDEPEIFEQYEQILSVQLRKTSTRTSDAANETDAIKQDTLGRQLQMIKLVELGLEKTEKRAMVKGKIMEGMQPVLNIKEFIATAVKSEPTAAIAWVGVTTCMYVRSSTKAEKPPLIVSQIITNPVTEPGINRDGVKFVLERSRWHWELTQLLLDIRETDTSLIELQTQLRAHIARLYKKLLLYQIQSVVLYNRKLAGVLIRDVFKVDDWQQKIDAIQSVEEALRKDVEQHNSEELKGRLRDIDSTLKDLRLDIKAVETAVEQQTLILRKLHHDDKDKECLARLCVINPETHKAKIQRTGGGLLKDSYEWILDHEDFRRFHSNPQNRLLWIRGDPGKGKTMLLCGMIDELKAESSRPLSYAFCQATHSDFKSATSVLRSLIWLLCKNHPDLVSHVREKYDVEGELSLKDITTLQSVLGKMLGEPYLRDAILLVDALDECSTDRTELMDIISEFSGSFPAKWIVSSRNWPEINEQLQQAQKNILSLELNKESISQAVSMFVRHKVKELALRKRYSPKTREAVLEALLRKARDTFIWVALVCAELNRVQERHTMAQLESIPGDLTRLYDRMLEHAIESRDANSCRHILSVACATFRPLTLCELQVLVQELGVHSHDVLREIIEECGSFLTIQENTVYFIHQYAQDFLVQQGKNRLSLSSTRDLHHQLFVQSLGSLKEMKRNPYNWTPLGLLQATLYALEVSDARALSDDNQVEAFVRKSFLHWLEALSILQKLPEAVKGIQTLVQIVANTENRSLKKIVDDMRRFIRLHIDAIEIAPLQVYNSALVFSPSGSTIREMFKLEEPDWIKLKPKMASNWDPCIQTLDVDKKYRQVEDMQFSSDGRLSVLTQSRSIVSWDVISSRRLHTINIAKEGDELRYRRGHIILLSHNGRFLVGSSFDGAFHIWDVESGENMDCLRPPYNPDCSIKGIASSPHGRSLALISATQTPDESPVETTTIWDWPIFKNPIVLQLPEDGHAASLSFSSDGTFRLLFLWLSLLNFLLPISASPAPATSDRKLAKRVRQAFPYFDDSYEGRADKGEWLKGLLPLDPAKAQEYNGGQTVASPFQEPEEVLQWGWTPNVYFFPYAGGRAPDFGNLLSPAFEDPALPVDATQNTLWNLVHDREFKKANGQTGYPTMAHYTNVVNPKSGVFIFDSNFSPTYAKSVNNGKGDVPDLDTSSDIAYFQWRDGCLAGGDDPKNLKAVFHSHVIYNKTFQIVMEALRRAKYTQVPEWGQRVTFKMDTDEGLAILGSTHGSATAWMLSQHKEVLGVKDITEVVIWSSNGAFELTRNPNLAYLCLKFTVVSV</sequence>
<feature type="compositionally biased region" description="Low complexity" evidence="3">
    <location>
        <begin position="18"/>
        <end position="43"/>
    </location>
</feature>
<dbReference type="InterPro" id="IPR007111">
    <property type="entry name" value="NACHT_NTPase"/>
</dbReference>
<dbReference type="HOGENOM" id="CLU_255719_0_0_1"/>
<dbReference type="SUPFAM" id="SSF50978">
    <property type="entry name" value="WD40 repeat-like"/>
    <property type="match status" value="1"/>
</dbReference>
<evidence type="ECO:0000256" key="1">
    <source>
        <dbReference type="ARBA" id="ARBA00022737"/>
    </source>
</evidence>
<evidence type="ECO:0000259" key="4">
    <source>
        <dbReference type="PROSITE" id="PS50837"/>
    </source>
</evidence>
<proteinExistence type="predicted"/>
<keyword evidence="2" id="KW-0853">WD repeat</keyword>
<dbReference type="PROSITE" id="PS50837">
    <property type="entry name" value="NACHT"/>
    <property type="match status" value="1"/>
</dbReference>
<dbReference type="PANTHER" id="PTHR10039:SF14">
    <property type="entry name" value="NACHT DOMAIN-CONTAINING PROTEIN"/>
    <property type="match status" value="1"/>
</dbReference>
<keyword evidence="1" id="KW-0677">Repeat</keyword>
<feature type="compositionally biased region" description="Basic residues" evidence="3">
    <location>
        <begin position="1"/>
        <end position="13"/>
    </location>
</feature>
<dbReference type="InterPro" id="IPR056884">
    <property type="entry name" value="NPHP3-like_N"/>
</dbReference>
<accession>L2GCU7</accession>
<name>L2GCU7_COLFN</name>
<dbReference type="InterPro" id="IPR027417">
    <property type="entry name" value="P-loop_NTPase"/>
</dbReference>